<dbReference type="AlphaFoldDB" id="A0A0N4Y7Q1"/>
<dbReference type="GO" id="GO:0005501">
    <property type="term" value="F:retinoid binding"/>
    <property type="evidence" value="ECO:0007669"/>
    <property type="project" value="InterPro"/>
</dbReference>
<dbReference type="PANTHER" id="PTHR11873:SF0">
    <property type="entry name" value="LIPOCALIN-RELATED PROTEIN"/>
    <property type="match status" value="1"/>
</dbReference>
<dbReference type="EMBL" id="UYSL01020694">
    <property type="protein sequence ID" value="VDL75789.1"/>
    <property type="molecule type" value="Genomic_DNA"/>
</dbReference>
<protein>
    <submittedName>
        <fullName evidence="1 3">Uncharacterized protein</fullName>
    </submittedName>
</protein>
<proteinExistence type="predicted"/>
<dbReference type="PANTHER" id="PTHR11873">
    <property type="entry name" value="RETINOL-BINDING PROTEIN 4"/>
    <property type="match status" value="1"/>
</dbReference>
<reference evidence="3" key="1">
    <citation type="submission" date="2017-02" db="UniProtKB">
        <authorList>
            <consortium name="WormBaseParasite"/>
        </authorList>
    </citation>
    <scope>IDENTIFICATION</scope>
</reference>
<reference evidence="1 2" key="2">
    <citation type="submission" date="2018-11" db="EMBL/GenBank/DDBJ databases">
        <authorList>
            <consortium name="Pathogen Informatics"/>
        </authorList>
    </citation>
    <scope>NUCLEOTIDE SEQUENCE [LARGE SCALE GENOMIC DNA]</scope>
</reference>
<evidence type="ECO:0000313" key="3">
    <source>
        <dbReference type="WBParaSite" id="NBR_0001219901-mRNA-1"/>
    </source>
</evidence>
<evidence type="ECO:0000313" key="2">
    <source>
        <dbReference type="Proteomes" id="UP000271162"/>
    </source>
</evidence>
<dbReference type="WBParaSite" id="NBR_0001219901-mRNA-1">
    <property type="protein sequence ID" value="NBR_0001219901-mRNA-1"/>
    <property type="gene ID" value="NBR_0001219901"/>
</dbReference>
<gene>
    <name evidence="1" type="ORF">NBR_LOCUS12200</name>
</gene>
<evidence type="ECO:0000313" key="1">
    <source>
        <dbReference type="EMBL" id="VDL75789.1"/>
    </source>
</evidence>
<dbReference type="Proteomes" id="UP000271162">
    <property type="component" value="Unassembled WGS sequence"/>
</dbReference>
<accession>A0A0N4Y7Q1</accession>
<dbReference type="GO" id="GO:0034632">
    <property type="term" value="F:retinol transmembrane transporter activity"/>
    <property type="evidence" value="ECO:0007669"/>
    <property type="project" value="InterPro"/>
</dbReference>
<sequence>MFPFSNYFLSIFDSLEIDRAFVKLRDCKKSDPGPLGCTTSRAEIEFSARNRLLVRVDGDVVLLHPAASRSELFLKEAQLTGSIPCLHPIEETNSTCEELLSPICEGATSLRVAEQLHGEWVLHAADPTYVLNWKCSVKPYGVDQHEFVCNSEG</sequence>
<dbReference type="InterPro" id="IPR002449">
    <property type="entry name" value="Retinol-bd/Purpurin"/>
</dbReference>
<keyword evidence="2" id="KW-1185">Reference proteome</keyword>
<organism evidence="3">
    <name type="scientific">Nippostrongylus brasiliensis</name>
    <name type="common">Rat hookworm</name>
    <dbReference type="NCBI Taxonomy" id="27835"/>
    <lineage>
        <taxon>Eukaryota</taxon>
        <taxon>Metazoa</taxon>
        <taxon>Ecdysozoa</taxon>
        <taxon>Nematoda</taxon>
        <taxon>Chromadorea</taxon>
        <taxon>Rhabditida</taxon>
        <taxon>Rhabditina</taxon>
        <taxon>Rhabditomorpha</taxon>
        <taxon>Strongyloidea</taxon>
        <taxon>Heligmosomidae</taxon>
        <taxon>Nippostrongylus</taxon>
    </lineage>
</organism>
<name>A0A0N4Y7Q1_NIPBR</name>